<feature type="region of interest" description="Disordered" evidence="1">
    <location>
        <begin position="229"/>
        <end position="260"/>
    </location>
</feature>
<feature type="compositionally biased region" description="Pro residues" evidence="1">
    <location>
        <begin position="236"/>
        <end position="260"/>
    </location>
</feature>
<reference evidence="3 4" key="1">
    <citation type="journal article" date="2024" name="Nat. Commun.">
        <title>Phylogenomics reveals the evolutionary origins of lichenization in chlorophyte algae.</title>
        <authorList>
            <person name="Puginier C."/>
            <person name="Libourel C."/>
            <person name="Otte J."/>
            <person name="Skaloud P."/>
            <person name="Haon M."/>
            <person name="Grisel S."/>
            <person name="Petersen M."/>
            <person name="Berrin J.G."/>
            <person name="Delaux P.M."/>
            <person name="Dal Grande F."/>
            <person name="Keller J."/>
        </authorList>
    </citation>
    <scope>NUCLEOTIDE SEQUENCE [LARGE SCALE GENOMIC DNA]</scope>
    <source>
        <strain evidence="3 4">SAG 216-7</strain>
    </source>
</reference>
<organism evidence="3 4">
    <name type="scientific">Coccomyxa subellipsoidea</name>
    <dbReference type="NCBI Taxonomy" id="248742"/>
    <lineage>
        <taxon>Eukaryota</taxon>
        <taxon>Viridiplantae</taxon>
        <taxon>Chlorophyta</taxon>
        <taxon>core chlorophytes</taxon>
        <taxon>Trebouxiophyceae</taxon>
        <taxon>Trebouxiophyceae incertae sedis</taxon>
        <taxon>Coccomyxaceae</taxon>
        <taxon>Coccomyxa</taxon>
    </lineage>
</organism>
<accession>A0ABR2YJG1</accession>
<proteinExistence type="predicted"/>
<evidence type="ECO:0000313" key="4">
    <source>
        <dbReference type="Proteomes" id="UP001491310"/>
    </source>
</evidence>
<evidence type="ECO:0000256" key="1">
    <source>
        <dbReference type="SAM" id="MobiDB-lite"/>
    </source>
</evidence>
<dbReference type="Pfam" id="PF14295">
    <property type="entry name" value="PAN_4"/>
    <property type="match status" value="1"/>
</dbReference>
<dbReference type="InterPro" id="IPR003609">
    <property type="entry name" value="Pan_app"/>
</dbReference>
<keyword evidence="4" id="KW-1185">Reference proteome</keyword>
<evidence type="ECO:0000313" key="3">
    <source>
        <dbReference type="EMBL" id="KAK9906627.1"/>
    </source>
</evidence>
<gene>
    <name evidence="3" type="ORF">WJX75_005193</name>
</gene>
<sequence>MSPTELPPSFMTTLVILGEEGRKEQGLEVSRGPPSDFGQLSSTRKSVVRRADSQQDPKELMAKHFGAALLIVISTSLAGITAADWRCQAPGPGLQPICPAGDCNVAHANYQGDIVVLDVNSQQSGGPTVTTADDCCNECRKNSKCNVWTFCNPDTGDGCDNTCIPSQFNFDPANPNDPSKFGRFGGCAANNQWPKFTCALKHVQSPNHPQAFPPIGPQEVWTSGAITASSTRTVPTRPPPVPVNAPTPTPTPTPTPAPAPVQAPAAAAAAVPVPAPAALIAAAAQPPSPVEVPSPAAAAQPPTAAAGAVSSFSLPPAEPPVAPPTLAPAAAPVELPAAAVLPPPAAAPILAPLPTALPVPVPLTLPAPSPPVPAPAMSTAFPLMSAMAAPAPAPVEAVALPPVAATAPSESRIGPVGAPVLASLPSFQPAAAPALAAAPSFAPAAAPDVSAVSLPVSSYSLAPESAPAPTAVLASEDPEAPTVSYGSAYQMPYAPAQAPASQAATNFANRFGTPALPAQATAPVSNGLQDQN</sequence>
<comment type="caution">
    <text evidence="3">The sequence shown here is derived from an EMBL/GenBank/DDBJ whole genome shotgun (WGS) entry which is preliminary data.</text>
</comment>
<dbReference type="EMBL" id="JALJOT010000010">
    <property type="protein sequence ID" value="KAK9906627.1"/>
    <property type="molecule type" value="Genomic_DNA"/>
</dbReference>
<evidence type="ECO:0000259" key="2">
    <source>
        <dbReference type="Pfam" id="PF14295"/>
    </source>
</evidence>
<name>A0ABR2YJG1_9CHLO</name>
<feature type="domain" description="Apple" evidence="2">
    <location>
        <begin position="129"/>
        <end position="163"/>
    </location>
</feature>
<dbReference type="Gene3D" id="3.50.4.10">
    <property type="entry name" value="Hepatocyte Growth Factor"/>
    <property type="match status" value="1"/>
</dbReference>
<protein>
    <recommendedName>
        <fullName evidence="2">Apple domain-containing protein</fullName>
    </recommendedName>
</protein>
<dbReference type="Proteomes" id="UP001491310">
    <property type="component" value="Unassembled WGS sequence"/>
</dbReference>